<proteinExistence type="predicted"/>
<evidence type="ECO:0000256" key="1">
    <source>
        <dbReference type="ARBA" id="ARBA00022723"/>
    </source>
</evidence>
<organism evidence="3 4">
    <name type="scientific">Denitrificimonas halotolerans</name>
    <dbReference type="NCBI Taxonomy" id="3098930"/>
    <lineage>
        <taxon>Bacteria</taxon>
        <taxon>Pseudomonadati</taxon>
        <taxon>Pseudomonadota</taxon>
        <taxon>Gammaproteobacteria</taxon>
        <taxon>Pseudomonadales</taxon>
        <taxon>Pseudomonadaceae</taxon>
        <taxon>Denitrificimonas</taxon>
    </lineage>
</organism>
<comment type="caution">
    <text evidence="3">The sequence shown here is derived from an EMBL/GenBank/DDBJ whole genome shotgun (WGS) entry which is preliminary data.</text>
</comment>
<protein>
    <submittedName>
        <fullName evidence="3">CbiX/SirB N-terminal domain-containing protein</fullName>
    </submittedName>
</protein>
<dbReference type="PANTHER" id="PTHR33542:SF3">
    <property type="entry name" value="SIROHYDROCHLORIN FERROCHELATASE, CHLOROPLASTIC"/>
    <property type="match status" value="1"/>
</dbReference>
<keyword evidence="1" id="KW-0479">Metal-binding</keyword>
<dbReference type="InterPro" id="IPR050963">
    <property type="entry name" value="Sirohydro_Cobaltochel/CbiX"/>
</dbReference>
<dbReference type="Pfam" id="PF01903">
    <property type="entry name" value="CbiX"/>
    <property type="match status" value="1"/>
</dbReference>
<dbReference type="SUPFAM" id="SSF53800">
    <property type="entry name" value="Chelatase"/>
    <property type="match status" value="1"/>
</dbReference>
<evidence type="ECO:0000313" key="3">
    <source>
        <dbReference type="EMBL" id="MDY7219369.1"/>
    </source>
</evidence>
<evidence type="ECO:0000256" key="2">
    <source>
        <dbReference type="ARBA" id="ARBA00023239"/>
    </source>
</evidence>
<keyword evidence="2" id="KW-0456">Lyase</keyword>
<evidence type="ECO:0000313" key="4">
    <source>
        <dbReference type="Proteomes" id="UP001294570"/>
    </source>
</evidence>
<dbReference type="PANTHER" id="PTHR33542">
    <property type="entry name" value="SIROHYDROCHLORIN FERROCHELATASE, CHLOROPLASTIC"/>
    <property type="match status" value="1"/>
</dbReference>
<name>A0ABU5GQU7_9GAMM</name>
<dbReference type="Gene3D" id="3.40.50.1400">
    <property type="match status" value="1"/>
</dbReference>
<keyword evidence="4" id="KW-1185">Reference proteome</keyword>
<reference evidence="3 4" key="1">
    <citation type="submission" date="2023-12" db="EMBL/GenBank/DDBJ databases">
        <title>Denitrificimonas halotolerans sp. nov.,a novel species isolated from landfill leachate.</title>
        <authorList>
            <person name="Wang S."/>
        </authorList>
    </citation>
    <scope>NUCLEOTIDE SEQUENCE [LARGE SCALE GENOMIC DNA]</scope>
    <source>
        <strain evidence="3 4">JX-1</strain>
    </source>
</reference>
<dbReference type="EMBL" id="JAXIVU010000008">
    <property type="protein sequence ID" value="MDY7219369.1"/>
    <property type="molecule type" value="Genomic_DNA"/>
</dbReference>
<sequence length="123" mass="13217">MKHLLIIAHGSRREASNHEVLDLAGKVAAQLQLPVGQVKAAFLELAQPSIATALDESFSNGCTEMLVLPYFLASGNHVVSDVPNEVAAAQQRWPDKKITLLPHIGAAPSMVNLIANNYHTKDA</sequence>
<gene>
    <name evidence="3" type="ORF">TOI97_07285</name>
</gene>
<accession>A0ABU5GQU7</accession>
<dbReference type="Proteomes" id="UP001294570">
    <property type="component" value="Unassembled WGS sequence"/>
</dbReference>
<dbReference type="CDD" id="cd03416">
    <property type="entry name" value="CbiX_SirB_N"/>
    <property type="match status" value="1"/>
</dbReference>
<dbReference type="RefSeq" id="WP_321553463.1">
    <property type="nucleotide sequence ID" value="NZ_JAXIVU010000008.1"/>
</dbReference>
<dbReference type="InterPro" id="IPR002762">
    <property type="entry name" value="CbiX-like"/>
</dbReference>